<keyword evidence="1" id="KW-0472">Membrane</keyword>
<name>X1VPU5_9ZZZZ</name>
<proteinExistence type="predicted"/>
<dbReference type="AlphaFoldDB" id="X1VPU5"/>
<feature type="transmembrane region" description="Helical" evidence="1">
    <location>
        <begin position="80"/>
        <end position="104"/>
    </location>
</feature>
<feature type="transmembrane region" description="Helical" evidence="1">
    <location>
        <begin position="12"/>
        <end position="32"/>
    </location>
</feature>
<dbReference type="EMBL" id="BARW01039699">
    <property type="protein sequence ID" value="GAJ22142.1"/>
    <property type="molecule type" value="Genomic_DNA"/>
</dbReference>
<keyword evidence="1" id="KW-1133">Transmembrane helix</keyword>
<feature type="non-terminal residue" evidence="2">
    <location>
        <position position="120"/>
    </location>
</feature>
<reference evidence="2" key="1">
    <citation type="journal article" date="2014" name="Front. Microbiol.">
        <title>High frequency of phylogenetically diverse reductive dehalogenase-homologous genes in deep subseafloor sedimentary metagenomes.</title>
        <authorList>
            <person name="Kawai M."/>
            <person name="Futagami T."/>
            <person name="Toyoda A."/>
            <person name="Takaki Y."/>
            <person name="Nishi S."/>
            <person name="Hori S."/>
            <person name="Arai W."/>
            <person name="Tsubouchi T."/>
            <person name="Morono Y."/>
            <person name="Uchiyama I."/>
            <person name="Ito T."/>
            <person name="Fujiyama A."/>
            <person name="Inagaki F."/>
            <person name="Takami H."/>
        </authorList>
    </citation>
    <scope>NUCLEOTIDE SEQUENCE</scope>
    <source>
        <strain evidence="2">Expedition CK06-06</strain>
    </source>
</reference>
<protein>
    <submittedName>
        <fullName evidence="2">Uncharacterized protein</fullName>
    </submittedName>
</protein>
<comment type="caution">
    <text evidence="2">The sequence shown here is derived from an EMBL/GenBank/DDBJ whole genome shotgun (WGS) entry which is preliminary data.</text>
</comment>
<organism evidence="2">
    <name type="scientific">marine sediment metagenome</name>
    <dbReference type="NCBI Taxonomy" id="412755"/>
    <lineage>
        <taxon>unclassified sequences</taxon>
        <taxon>metagenomes</taxon>
        <taxon>ecological metagenomes</taxon>
    </lineage>
</organism>
<keyword evidence="1" id="KW-0812">Transmembrane</keyword>
<evidence type="ECO:0000256" key="1">
    <source>
        <dbReference type="SAM" id="Phobius"/>
    </source>
</evidence>
<evidence type="ECO:0000313" key="2">
    <source>
        <dbReference type="EMBL" id="GAJ22142.1"/>
    </source>
</evidence>
<sequence>MSLIPAFEIGIWNAWIFMSVFILQMLAMMLLSKRVWQRSSLPADVGRNNAEKRAGIIGNSIWGLATLYSIFLPLKLGTLWFYIGFPIFFVGLIILAIATTEFAVAPPDHPATRGAYAFSR</sequence>
<feature type="transmembrane region" description="Helical" evidence="1">
    <location>
        <begin position="53"/>
        <end position="74"/>
    </location>
</feature>
<accession>X1VPU5</accession>
<gene>
    <name evidence="2" type="ORF">S12H4_60349</name>
</gene>